<dbReference type="PROSITE" id="PS51153">
    <property type="entry name" value="RPW8"/>
    <property type="match status" value="1"/>
</dbReference>
<dbReference type="PRINTS" id="PR00364">
    <property type="entry name" value="DISEASERSIST"/>
</dbReference>
<feature type="domain" description="RPW8" evidence="5">
    <location>
        <begin position="1"/>
        <end position="147"/>
    </location>
</feature>
<dbReference type="GO" id="GO:0043531">
    <property type="term" value="F:ADP binding"/>
    <property type="evidence" value="ECO:0007669"/>
    <property type="project" value="InterPro"/>
</dbReference>
<name>A0A2U1P3K3_ARTAN</name>
<dbReference type="GO" id="GO:0006952">
    <property type="term" value="P:defense response"/>
    <property type="evidence" value="ECO:0007669"/>
    <property type="project" value="UniProtKB-KW"/>
</dbReference>
<evidence type="ECO:0000256" key="3">
    <source>
        <dbReference type="ARBA" id="ARBA00022737"/>
    </source>
</evidence>
<keyword evidence="7" id="KW-1185">Reference proteome</keyword>
<dbReference type="InterPro" id="IPR042197">
    <property type="entry name" value="Apaf_helical"/>
</dbReference>
<organism evidence="6 7">
    <name type="scientific">Artemisia annua</name>
    <name type="common">Sweet wormwood</name>
    <dbReference type="NCBI Taxonomy" id="35608"/>
    <lineage>
        <taxon>Eukaryota</taxon>
        <taxon>Viridiplantae</taxon>
        <taxon>Streptophyta</taxon>
        <taxon>Embryophyta</taxon>
        <taxon>Tracheophyta</taxon>
        <taxon>Spermatophyta</taxon>
        <taxon>Magnoliopsida</taxon>
        <taxon>eudicotyledons</taxon>
        <taxon>Gunneridae</taxon>
        <taxon>Pentapetalae</taxon>
        <taxon>asterids</taxon>
        <taxon>campanulids</taxon>
        <taxon>Asterales</taxon>
        <taxon>Asteraceae</taxon>
        <taxon>Asteroideae</taxon>
        <taxon>Anthemideae</taxon>
        <taxon>Artemisiinae</taxon>
        <taxon>Artemisia</taxon>
    </lineage>
</organism>
<evidence type="ECO:0000259" key="5">
    <source>
        <dbReference type="PROSITE" id="PS51153"/>
    </source>
</evidence>
<dbReference type="Gene3D" id="1.10.10.10">
    <property type="entry name" value="Winged helix-like DNA-binding domain superfamily/Winged helix DNA-binding domain"/>
    <property type="match status" value="1"/>
</dbReference>
<dbReference type="InterPro" id="IPR008808">
    <property type="entry name" value="Powdery_mildew-R_dom"/>
</dbReference>
<evidence type="ECO:0000313" key="6">
    <source>
        <dbReference type="EMBL" id="PWA80280.1"/>
    </source>
</evidence>
<dbReference type="Gene3D" id="3.80.10.10">
    <property type="entry name" value="Ribonuclease Inhibitor"/>
    <property type="match status" value="2"/>
</dbReference>
<dbReference type="InterPro" id="IPR036388">
    <property type="entry name" value="WH-like_DNA-bd_sf"/>
</dbReference>
<evidence type="ECO:0000256" key="1">
    <source>
        <dbReference type="ARBA" id="ARBA00008894"/>
    </source>
</evidence>
<keyword evidence="2" id="KW-0433">Leucine-rich repeat</keyword>
<evidence type="ECO:0000256" key="2">
    <source>
        <dbReference type="ARBA" id="ARBA00022614"/>
    </source>
</evidence>
<gene>
    <name evidence="6" type="ORF">CTI12_AA199300</name>
</gene>
<evidence type="ECO:0000313" key="7">
    <source>
        <dbReference type="Proteomes" id="UP000245207"/>
    </source>
</evidence>
<dbReference type="EMBL" id="PKPP01001744">
    <property type="protein sequence ID" value="PWA80280.1"/>
    <property type="molecule type" value="Genomic_DNA"/>
</dbReference>
<dbReference type="PANTHER" id="PTHR36766">
    <property type="entry name" value="PLANT BROAD-SPECTRUM MILDEW RESISTANCE PROTEIN RPW8"/>
    <property type="match status" value="1"/>
</dbReference>
<dbReference type="STRING" id="35608.A0A2U1P3K3"/>
<evidence type="ECO:0000256" key="4">
    <source>
        <dbReference type="ARBA" id="ARBA00022821"/>
    </source>
</evidence>
<keyword evidence="4" id="KW-0611">Plant defense</keyword>
<comment type="caution">
    <text evidence="6">The sequence shown here is derived from an EMBL/GenBank/DDBJ whole genome shotgun (WGS) entry which is preliminary data.</text>
</comment>
<sequence>MESFIGGKMLDMAATKLVDVIIEVIAKTCYFKSTLTEIKESLESMRPIFNDMEKLNKELGRRKDETNKFIDLIKGAEELIRQCENVKFWKIYFHAKKLDELNKSLSKFIKVDLQLPIGRDVRETLVKVIGLEKIIHQRGSSSGWSSGAPLLNGVVIGFDDQVNKLKRLVLEDSISDDCSVVVVSAPGGCGKTTLVTMLCHDSEIQGKFGRNIYFVTISSRTPDLKVVVRKLLQKNHEGLQLDFSSDEDAIHQWGSFLNENKSEVLLVLDDVWSDSVVMSLKFKLPGYKILVTSRTKFSQFTPYELKLLDHQQAVELFRVYSFSENESEKNDARNDLVEKLATCCKNHPLALKVIGGSLKGKPVTRWQKWFSELSKRKQSVWSLHEHILHCLEKTLHQFKDEPKIKECYMDLGSFPEDQKIAATALMDMWVQLYEHDEEGLTTQDILSELSNRNLATLLPVRQHVPTTIYDWEDESVMQHDMLRTLAIQLSSKEPVELRERLILNPGEPDLPQVPETVNARLLSISTDERNSLIWNNIQVPRVEVFVCNFLTKTHPLPQFMHRMDKLKVLIITNYGYRFSDLENFPAAQHLSCLTTIRLDHISISSIITSILELENLQKLSLIMCKIGDSFSGCTDGIPNKLPSLMELHIDSCDDLVTFPVKLCNLLLLRKLCITNCHELTLLSEDFGNFPNLDVLRLASCSNLVELPKTIRNLQKLRIIDISDCINLSELPVEFGELGSLQTIYMRGCTGLHELPSAVKGPLEVVCDSETSLLWNNIPNVKLQLVEEDKVSNFMRIISFN</sequence>
<proteinExistence type="inferred from homology"/>
<dbReference type="InterPro" id="IPR032675">
    <property type="entry name" value="LRR_dom_sf"/>
</dbReference>
<keyword evidence="3" id="KW-0677">Repeat</keyword>
<reference evidence="6 7" key="1">
    <citation type="journal article" date="2018" name="Mol. Plant">
        <title>The genome of Artemisia annua provides insight into the evolution of Asteraceae family and artemisinin biosynthesis.</title>
        <authorList>
            <person name="Shen Q."/>
            <person name="Zhang L."/>
            <person name="Liao Z."/>
            <person name="Wang S."/>
            <person name="Yan T."/>
            <person name="Shi P."/>
            <person name="Liu M."/>
            <person name="Fu X."/>
            <person name="Pan Q."/>
            <person name="Wang Y."/>
            <person name="Lv Z."/>
            <person name="Lu X."/>
            <person name="Zhang F."/>
            <person name="Jiang W."/>
            <person name="Ma Y."/>
            <person name="Chen M."/>
            <person name="Hao X."/>
            <person name="Li L."/>
            <person name="Tang Y."/>
            <person name="Lv G."/>
            <person name="Zhou Y."/>
            <person name="Sun X."/>
            <person name="Brodelius P.E."/>
            <person name="Rose J.K.C."/>
            <person name="Tang K."/>
        </authorList>
    </citation>
    <scope>NUCLEOTIDE SEQUENCE [LARGE SCALE GENOMIC DNA]</scope>
    <source>
        <strain evidence="7">cv. Huhao1</strain>
        <tissue evidence="6">Leaf</tissue>
    </source>
</reference>
<dbReference type="InterPro" id="IPR002182">
    <property type="entry name" value="NB-ARC"/>
</dbReference>
<dbReference type="SUPFAM" id="SSF52540">
    <property type="entry name" value="P-loop containing nucleoside triphosphate hydrolases"/>
    <property type="match status" value="1"/>
</dbReference>
<protein>
    <submittedName>
        <fullName evidence="6">NB-ARC domains-containing protein</fullName>
    </submittedName>
</protein>
<dbReference type="OrthoDB" id="2016095at2759"/>
<dbReference type="Gene3D" id="1.10.8.430">
    <property type="entry name" value="Helical domain of apoptotic protease-activating factors"/>
    <property type="match status" value="1"/>
</dbReference>
<dbReference type="InterPro" id="IPR027417">
    <property type="entry name" value="P-loop_NTPase"/>
</dbReference>
<dbReference type="Pfam" id="PF05659">
    <property type="entry name" value="RPW8"/>
    <property type="match status" value="1"/>
</dbReference>
<dbReference type="AlphaFoldDB" id="A0A2U1P3K3"/>
<dbReference type="SUPFAM" id="SSF52047">
    <property type="entry name" value="RNI-like"/>
    <property type="match status" value="1"/>
</dbReference>
<comment type="similarity">
    <text evidence="1">Belongs to the disease resistance NB-LRR family.</text>
</comment>
<dbReference type="Gene3D" id="3.40.50.300">
    <property type="entry name" value="P-loop containing nucleotide triphosphate hydrolases"/>
    <property type="match status" value="1"/>
</dbReference>
<dbReference type="PANTHER" id="PTHR36766:SF15">
    <property type="entry name" value="POWDERY MILDEW RESISTANCE PROTEIN, RPW8"/>
    <property type="match status" value="1"/>
</dbReference>
<dbReference type="Proteomes" id="UP000245207">
    <property type="component" value="Unassembled WGS sequence"/>
</dbReference>
<accession>A0A2U1P3K3</accession>
<dbReference type="Pfam" id="PF00931">
    <property type="entry name" value="NB-ARC"/>
    <property type="match status" value="1"/>
</dbReference>